<feature type="signal peptide" evidence="3">
    <location>
        <begin position="1"/>
        <end position="21"/>
    </location>
</feature>
<evidence type="ECO:0000313" key="5">
    <source>
        <dbReference type="EMBL" id="PPR04357.1"/>
    </source>
</evidence>
<dbReference type="GO" id="GO:0005576">
    <property type="term" value="C:extracellular region"/>
    <property type="evidence" value="ECO:0007669"/>
    <property type="project" value="TreeGrafter"/>
</dbReference>
<dbReference type="GO" id="GO:0031505">
    <property type="term" value="P:fungal-type cell wall organization"/>
    <property type="evidence" value="ECO:0007669"/>
    <property type="project" value="TreeGrafter"/>
</dbReference>
<feature type="compositionally biased region" description="Low complexity" evidence="2">
    <location>
        <begin position="185"/>
        <end position="253"/>
    </location>
</feature>
<dbReference type="PANTHER" id="PTHR28154">
    <property type="entry name" value="CELL WALL SYNTHESIS PROTEIN KNH1-RELATED"/>
    <property type="match status" value="1"/>
</dbReference>
<protein>
    <recommendedName>
        <fullName evidence="4">Yeast cell wall synthesis Kre9/Knh1-like N-terminal domain-containing protein</fullName>
    </recommendedName>
</protein>
<dbReference type="EMBL" id="NHYE01000634">
    <property type="protein sequence ID" value="PPR04357.1"/>
    <property type="molecule type" value="Genomic_DNA"/>
</dbReference>
<evidence type="ECO:0000259" key="4">
    <source>
        <dbReference type="Pfam" id="PF10342"/>
    </source>
</evidence>
<gene>
    <name evidence="5" type="ORF">CVT26_004225</name>
</gene>
<dbReference type="InterPro" id="IPR045328">
    <property type="entry name" value="Kre9/Knh1"/>
</dbReference>
<dbReference type="InterPro" id="IPR018466">
    <property type="entry name" value="Kre9/Knh1-like_N"/>
</dbReference>
<proteinExistence type="predicted"/>
<sequence length="289" mass="29360">MYSMYLAFALAILCLDSAILARAGLFIIQPSAGSVCKANQECTITWVDDGIRPLVSDIGVSTVGLYTGKQQLVQSITPINVAAQHSVTFKPIAAAGPNSDAYYIAIISTKFEGNDSIPYSAYSPFFTLTGMTGSFASPLPEATSTIPIPSSLTRPSPASTPATITVGTLSTAVTSATIGLPPPLTSSSSRSSSSRSSTSSSASSSRFSTVISPTPSPSPSSLTSASQTSDSSTPSTASSSSSSSIASETSLSPSPSPTPAQTNGSVQRFSSLSMLLPALVLAFSVALLS</sequence>
<evidence type="ECO:0000256" key="1">
    <source>
        <dbReference type="ARBA" id="ARBA00022729"/>
    </source>
</evidence>
<dbReference type="GO" id="GO:0006078">
    <property type="term" value="P:(1-&gt;6)-beta-D-glucan biosynthetic process"/>
    <property type="evidence" value="ECO:0007669"/>
    <property type="project" value="InterPro"/>
</dbReference>
<keyword evidence="6" id="KW-1185">Reference proteome</keyword>
<feature type="region of interest" description="Disordered" evidence="2">
    <location>
        <begin position="177"/>
        <end position="265"/>
    </location>
</feature>
<feature type="chain" id="PRO_5019108221" description="Yeast cell wall synthesis Kre9/Knh1-like N-terminal domain-containing protein" evidence="3">
    <location>
        <begin position="22"/>
        <end position="289"/>
    </location>
</feature>
<dbReference type="Proteomes" id="UP000284706">
    <property type="component" value="Unassembled WGS sequence"/>
</dbReference>
<evidence type="ECO:0000256" key="3">
    <source>
        <dbReference type="SAM" id="SignalP"/>
    </source>
</evidence>
<dbReference type="GO" id="GO:0042546">
    <property type="term" value="P:cell wall biogenesis"/>
    <property type="evidence" value="ECO:0007669"/>
    <property type="project" value="InterPro"/>
</dbReference>
<comment type="caution">
    <text evidence="5">The sequence shown here is derived from an EMBL/GenBank/DDBJ whole genome shotgun (WGS) entry which is preliminary data.</text>
</comment>
<dbReference type="Pfam" id="PF10342">
    <property type="entry name" value="Kre9_KNH"/>
    <property type="match status" value="1"/>
</dbReference>
<dbReference type="InParanoid" id="A0A409YMP8"/>
<dbReference type="PANTHER" id="PTHR28154:SF1">
    <property type="entry name" value="CELL WALL SYNTHESIS PROTEIN KNH1-RELATED"/>
    <property type="match status" value="1"/>
</dbReference>
<dbReference type="AlphaFoldDB" id="A0A409YMP8"/>
<organism evidence="5 6">
    <name type="scientific">Gymnopilus dilepis</name>
    <dbReference type="NCBI Taxonomy" id="231916"/>
    <lineage>
        <taxon>Eukaryota</taxon>
        <taxon>Fungi</taxon>
        <taxon>Dikarya</taxon>
        <taxon>Basidiomycota</taxon>
        <taxon>Agaricomycotina</taxon>
        <taxon>Agaricomycetes</taxon>
        <taxon>Agaricomycetidae</taxon>
        <taxon>Agaricales</taxon>
        <taxon>Agaricineae</taxon>
        <taxon>Hymenogastraceae</taxon>
        <taxon>Gymnopilus</taxon>
    </lineage>
</organism>
<accession>A0A409YMP8</accession>
<keyword evidence="1 3" id="KW-0732">Signal</keyword>
<name>A0A409YMP8_9AGAR</name>
<reference evidence="5 6" key="1">
    <citation type="journal article" date="2018" name="Evol. Lett.">
        <title>Horizontal gene cluster transfer increased hallucinogenic mushroom diversity.</title>
        <authorList>
            <person name="Reynolds H.T."/>
            <person name="Vijayakumar V."/>
            <person name="Gluck-Thaler E."/>
            <person name="Korotkin H.B."/>
            <person name="Matheny P.B."/>
            <person name="Slot J.C."/>
        </authorList>
    </citation>
    <scope>NUCLEOTIDE SEQUENCE [LARGE SCALE GENOMIC DNA]</scope>
    <source>
        <strain evidence="5 6">SRW20</strain>
    </source>
</reference>
<dbReference type="OrthoDB" id="2432613at2759"/>
<dbReference type="STRING" id="231916.A0A409YMP8"/>
<evidence type="ECO:0000256" key="2">
    <source>
        <dbReference type="SAM" id="MobiDB-lite"/>
    </source>
</evidence>
<evidence type="ECO:0000313" key="6">
    <source>
        <dbReference type="Proteomes" id="UP000284706"/>
    </source>
</evidence>
<feature type="domain" description="Yeast cell wall synthesis Kre9/Knh1-like N-terminal" evidence="4">
    <location>
        <begin position="29"/>
        <end position="127"/>
    </location>
</feature>